<accession>A0A9Q0KSE0</accession>
<name>A0A9Q0KSE0_9MAGN</name>
<dbReference type="PANTHER" id="PTHR33883:SF10">
    <property type="entry name" value="WPP DOMAIN-ASSOCIATED PROTEIN"/>
    <property type="match status" value="1"/>
</dbReference>
<organism evidence="2 3">
    <name type="scientific">Protea cynaroides</name>
    <dbReference type="NCBI Taxonomy" id="273540"/>
    <lineage>
        <taxon>Eukaryota</taxon>
        <taxon>Viridiplantae</taxon>
        <taxon>Streptophyta</taxon>
        <taxon>Embryophyta</taxon>
        <taxon>Tracheophyta</taxon>
        <taxon>Spermatophyta</taxon>
        <taxon>Magnoliopsida</taxon>
        <taxon>Proteales</taxon>
        <taxon>Proteaceae</taxon>
        <taxon>Protea</taxon>
    </lineage>
</organism>
<keyword evidence="3" id="KW-1185">Reference proteome</keyword>
<dbReference type="PANTHER" id="PTHR33883">
    <property type="entry name" value="WPP DOMAIN-ASSOCIATED PROTEIN"/>
    <property type="match status" value="1"/>
</dbReference>
<evidence type="ECO:0000256" key="1">
    <source>
        <dbReference type="SAM" id="Coils"/>
    </source>
</evidence>
<feature type="coiled-coil region" evidence="1">
    <location>
        <begin position="610"/>
        <end position="727"/>
    </location>
</feature>
<evidence type="ECO:0008006" key="4">
    <source>
        <dbReference type="Google" id="ProtNLM"/>
    </source>
</evidence>
<evidence type="ECO:0000313" key="2">
    <source>
        <dbReference type="EMBL" id="KAJ4975396.1"/>
    </source>
</evidence>
<dbReference type="AlphaFoldDB" id="A0A9Q0KSE0"/>
<protein>
    <recommendedName>
        <fullName evidence="4">WPP domain-associated protein</fullName>
    </recommendedName>
</protein>
<proteinExistence type="predicted"/>
<gene>
    <name evidence="2" type="ORF">NE237_000502</name>
</gene>
<evidence type="ECO:0000313" key="3">
    <source>
        <dbReference type="Proteomes" id="UP001141806"/>
    </source>
</evidence>
<dbReference type="OrthoDB" id="619142at2759"/>
<comment type="caution">
    <text evidence="2">The sequence shown here is derived from an EMBL/GenBank/DDBJ whole genome shotgun (WGS) entry which is preliminary data.</text>
</comment>
<sequence length="883" mass="102428">MDSSEVLDGSEVLNAGVTLPTDELTQPRISFKESENPGRDLLNDLDSYMEDINDRLTISRMVSDSVIQGMVNAVTEESAEKIALKELEVQTLNKQLKFFEADVDRIKELRSPTVEIDNDRTNFRLQSSFLGPDAQQGKNEDCFGDLRRAAEEQFQRFQEDINDLKGSKMAERMKSAVSSQSLGNHLQGKVIDKWMEVDKTLNMLRNIVNTVFHQVDNMVYLSKTSHSQWQQDQEFQEEIEAMVIQNSFKSLQEELNIQICSSETINQLMNKISSLRQELDFISRSLSSFELGYLPYHGSHETSEEWNAKRKNDINRKVSNHMSFPTFLEESDKLELKSSALERMDSAQLKRMPIDELINLFKAEIIDMKRNHESMLQEKTEKYFKLKREFLKERGSLFFRKDKEVDSLKKKIPEVIEKLDGILKDKKELPMSYEDSINTCILKDRLDALLSENHQLKNLLANKRDEVSQVSDATDKSYHLSFTGADLFEEAKKLKCVLGDLKLDVSVWEEINKCILPDVIRKLKWDAEDSDMMFRVIQDICGAIFREAVKDAESTMEWGITNSDMEYIIMQDICGVIHREAIEDAQVAINLIKTGYEKEYEKRVCLEAMLLETKKALRLETAEKEQLKQEKLSLSKLMAEKEKFVMETEFTLMKEKECYELVYQELNQLKDHLNQQEMLISYGRELDSTKSKFDEALKLIGQYEGEISKLNQKLNLATKELSVADEERRALHAAIQEKQGTISLVKSKEREHRKEMESIMLSIEGLSKALVDFECRLTKNVEQTTLRVEKLTSQHYPLVHKATVHKRMIMVFKHRLERKYSDLQKAEVEVDLLGDDVDALLSLLEKIYIALDHYSPILQYYPGIMEILELVRRELTGETVKLF</sequence>
<dbReference type="EMBL" id="JAMYWD010000003">
    <property type="protein sequence ID" value="KAJ4975396.1"/>
    <property type="molecule type" value="Genomic_DNA"/>
</dbReference>
<dbReference type="Proteomes" id="UP001141806">
    <property type="component" value="Unassembled WGS sequence"/>
</dbReference>
<feature type="coiled-coil region" evidence="1">
    <location>
        <begin position="82"/>
        <end position="109"/>
    </location>
</feature>
<reference evidence="2" key="1">
    <citation type="journal article" date="2023" name="Plant J.">
        <title>The genome of the king protea, Protea cynaroides.</title>
        <authorList>
            <person name="Chang J."/>
            <person name="Duong T.A."/>
            <person name="Schoeman C."/>
            <person name="Ma X."/>
            <person name="Roodt D."/>
            <person name="Barker N."/>
            <person name="Li Z."/>
            <person name="Van de Peer Y."/>
            <person name="Mizrachi E."/>
        </authorList>
    </citation>
    <scope>NUCLEOTIDE SEQUENCE</scope>
    <source>
        <tissue evidence="2">Young leaves</tissue>
    </source>
</reference>
<keyword evidence="1" id="KW-0175">Coiled coil</keyword>
<dbReference type="InterPro" id="IPR037490">
    <property type="entry name" value="WAP"/>
</dbReference>